<gene>
    <name evidence="4" type="ORF">FPZ41_05965</name>
</gene>
<dbReference type="EMBL" id="VMNX01000010">
    <property type="protein sequence ID" value="MPY48151.1"/>
    <property type="molecule type" value="Genomic_DNA"/>
</dbReference>
<feature type="domain" description="Flavin reductase like" evidence="3">
    <location>
        <begin position="29"/>
        <end position="172"/>
    </location>
</feature>
<dbReference type="Gene3D" id="2.30.110.10">
    <property type="entry name" value="Electron Transport, Fmn-binding Protein, Chain A"/>
    <property type="match status" value="1"/>
</dbReference>
<evidence type="ECO:0000256" key="1">
    <source>
        <dbReference type="ARBA" id="ARBA00008898"/>
    </source>
</evidence>
<dbReference type="PANTHER" id="PTHR30466:SF11">
    <property type="entry name" value="FLAVIN-DEPENDENT MONOOXYGENASE, REDUCTASE SUBUNIT HSAB"/>
    <property type="match status" value="1"/>
</dbReference>
<dbReference type="InterPro" id="IPR050268">
    <property type="entry name" value="NADH-dep_flavin_reductase"/>
</dbReference>
<name>A0A5N8WL44_9ACTN</name>
<comment type="caution">
    <text evidence="4">The sequence shown here is derived from an EMBL/GenBank/DDBJ whole genome shotgun (WGS) entry which is preliminary data.</text>
</comment>
<dbReference type="PANTHER" id="PTHR30466">
    <property type="entry name" value="FLAVIN REDUCTASE"/>
    <property type="match status" value="1"/>
</dbReference>
<dbReference type="InterPro" id="IPR002563">
    <property type="entry name" value="Flavin_Rdtase-like_dom"/>
</dbReference>
<dbReference type="Proteomes" id="UP000373149">
    <property type="component" value="Unassembled WGS sequence"/>
</dbReference>
<sequence length="176" mass="19159">MRSTHLTEEGHRVDLEPNTGNSELLKRAYGCFPSGVTAICAMEGDKPVGIAASSFTSVSLEPSLAAVCVQNTSTTWPRLRGLRRLGVSMLAQDQNETCRTLAQKTGDRFARVEWSSNTDGAVFVHGAVAWFDCTVHQEFPAGDHAIVLLAIHALRAEPERAPLVFHGSRFRQLVAV</sequence>
<evidence type="ECO:0000313" key="5">
    <source>
        <dbReference type="Proteomes" id="UP000373149"/>
    </source>
</evidence>
<dbReference type="InterPro" id="IPR012349">
    <property type="entry name" value="Split_barrel_FMN-bd"/>
</dbReference>
<reference evidence="4 5" key="1">
    <citation type="submission" date="2019-09" db="EMBL/GenBank/DDBJ databases">
        <authorList>
            <person name="Duangmal K."/>
            <person name="Teo W.F.A."/>
            <person name="Lipun K."/>
        </authorList>
    </citation>
    <scope>NUCLEOTIDE SEQUENCE [LARGE SCALE GENOMIC DNA]</scope>
    <source>
        <strain evidence="4 5">K1PN6</strain>
    </source>
</reference>
<protein>
    <submittedName>
        <fullName evidence="4">Flavin reductase family protein</fullName>
    </submittedName>
</protein>
<keyword evidence="2" id="KW-0560">Oxidoreductase</keyword>
<evidence type="ECO:0000256" key="2">
    <source>
        <dbReference type="ARBA" id="ARBA00023002"/>
    </source>
</evidence>
<keyword evidence="5" id="KW-1185">Reference proteome</keyword>
<dbReference type="GO" id="GO:0010181">
    <property type="term" value="F:FMN binding"/>
    <property type="evidence" value="ECO:0007669"/>
    <property type="project" value="InterPro"/>
</dbReference>
<proteinExistence type="inferred from homology"/>
<comment type="similarity">
    <text evidence="1">Belongs to the non-flavoprotein flavin reductase family.</text>
</comment>
<dbReference type="AlphaFoldDB" id="A0A5N8WL44"/>
<accession>A0A5N8WL44</accession>
<evidence type="ECO:0000259" key="3">
    <source>
        <dbReference type="SMART" id="SM00903"/>
    </source>
</evidence>
<evidence type="ECO:0000313" key="4">
    <source>
        <dbReference type="EMBL" id="MPY48151.1"/>
    </source>
</evidence>
<organism evidence="4 5">
    <name type="scientific">Streptomyces acidicola</name>
    <dbReference type="NCBI Taxonomy" id="2596892"/>
    <lineage>
        <taxon>Bacteria</taxon>
        <taxon>Bacillati</taxon>
        <taxon>Actinomycetota</taxon>
        <taxon>Actinomycetes</taxon>
        <taxon>Kitasatosporales</taxon>
        <taxon>Streptomycetaceae</taxon>
        <taxon>Streptomyces</taxon>
    </lineage>
</organism>
<dbReference type="GO" id="GO:0042602">
    <property type="term" value="F:riboflavin reductase (NADPH) activity"/>
    <property type="evidence" value="ECO:0007669"/>
    <property type="project" value="TreeGrafter"/>
</dbReference>
<dbReference type="SMART" id="SM00903">
    <property type="entry name" value="Flavin_Reduct"/>
    <property type="match status" value="1"/>
</dbReference>
<dbReference type="SUPFAM" id="SSF50475">
    <property type="entry name" value="FMN-binding split barrel"/>
    <property type="match status" value="1"/>
</dbReference>
<dbReference type="Pfam" id="PF01613">
    <property type="entry name" value="Flavin_Reduct"/>
    <property type="match status" value="1"/>
</dbReference>